<gene>
    <name evidence="2" type="ORF">KC640_02370</name>
</gene>
<protein>
    <submittedName>
        <fullName evidence="2">Uncharacterized protein</fullName>
    </submittedName>
</protein>
<reference evidence="2" key="1">
    <citation type="submission" date="2020-04" db="EMBL/GenBank/DDBJ databases">
        <authorList>
            <person name="Zhang T."/>
        </authorList>
    </citation>
    <scope>NUCLEOTIDE SEQUENCE</scope>
    <source>
        <strain evidence="2">HKST-UBA12</strain>
    </source>
</reference>
<name>A0A955L0J2_9BACT</name>
<reference evidence="2" key="2">
    <citation type="journal article" date="2021" name="Microbiome">
        <title>Successional dynamics and alternative stable states in a saline activated sludge microbial community over 9 years.</title>
        <authorList>
            <person name="Wang Y."/>
            <person name="Ye J."/>
            <person name="Ju F."/>
            <person name="Liu L."/>
            <person name="Boyd J.A."/>
            <person name="Deng Y."/>
            <person name="Parks D.H."/>
            <person name="Jiang X."/>
            <person name="Yin X."/>
            <person name="Woodcroft B.J."/>
            <person name="Tyson G.W."/>
            <person name="Hugenholtz P."/>
            <person name="Polz M.F."/>
            <person name="Zhang T."/>
        </authorList>
    </citation>
    <scope>NUCLEOTIDE SEQUENCE</scope>
    <source>
        <strain evidence="2">HKST-UBA12</strain>
    </source>
</reference>
<dbReference type="AlphaFoldDB" id="A0A955L0J2"/>
<organism evidence="2 3">
    <name type="scientific">Candidatus Dojkabacteria bacterium</name>
    <dbReference type="NCBI Taxonomy" id="2099670"/>
    <lineage>
        <taxon>Bacteria</taxon>
        <taxon>Candidatus Dojkabacteria</taxon>
    </lineage>
</organism>
<feature type="transmembrane region" description="Helical" evidence="1">
    <location>
        <begin position="45"/>
        <end position="64"/>
    </location>
</feature>
<dbReference type="EMBL" id="JAGQLI010000120">
    <property type="protein sequence ID" value="MCA9379250.1"/>
    <property type="molecule type" value="Genomic_DNA"/>
</dbReference>
<keyword evidence="1" id="KW-0472">Membrane</keyword>
<evidence type="ECO:0000313" key="3">
    <source>
        <dbReference type="Proteomes" id="UP000760819"/>
    </source>
</evidence>
<accession>A0A955L0J2</accession>
<comment type="caution">
    <text evidence="2">The sequence shown here is derived from an EMBL/GenBank/DDBJ whole genome shotgun (WGS) entry which is preliminary data.</text>
</comment>
<evidence type="ECO:0000256" key="1">
    <source>
        <dbReference type="SAM" id="Phobius"/>
    </source>
</evidence>
<evidence type="ECO:0000313" key="2">
    <source>
        <dbReference type="EMBL" id="MCA9379250.1"/>
    </source>
</evidence>
<proteinExistence type="predicted"/>
<sequence length="95" mass="10684">MKIKRGQEKIGTLQQVSLLVDWNDFLRYQGHLASLDKIERAAGNFLRGLAIFCFSASAVIILLSGNLRRINLLQPSSIPELLPWIGLAILLYAQY</sequence>
<keyword evidence="1" id="KW-0812">Transmembrane</keyword>
<feature type="non-terminal residue" evidence="2">
    <location>
        <position position="95"/>
    </location>
</feature>
<keyword evidence="1" id="KW-1133">Transmembrane helix</keyword>
<dbReference type="Proteomes" id="UP000760819">
    <property type="component" value="Unassembled WGS sequence"/>
</dbReference>